<dbReference type="InterPro" id="IPR004365">
    <property type="entry name" value="NA-bd_OB_tRNA"/>
</dbReference>
<evidence type="ECO:0000256" key="1">
    <source>
        <dbReference type="ARBA" id="ARBA00004496"/>
    </source>
</evidence>
<dbReference type="GO" id="GO:0003676">
    <property type="term" value="F:nucleic acid binding"/>
    <property type="evidence" value="ECO:0007669"/>
    <property type="project" value="InterPro"/>
</dbReference>
<comment type="catalytic activity">
    <reaction evidence="8">
        <text>DNA(n) + a 2'-deoxyribonucleoside 5'-triphosphate = DNA(n+1) + diphosphate</text>
        <dbReference type="Rhea" id="RHEA:22508"/>
        <dbReference type="Rhea" id="RHEA-COMP:17339"/>
        <dbReference type="Rhea" id="RHEA-COMP:17340"/>
        <dbReference type="ChEBI" id="CHEBI:33019"/>
        <dbReference type="ChEBI" id="CHEBI:61560"/>
        <dbReference type="ChEBI" id="CHEBI:173112"/>
        <dbReference type="EC" id="2.7.7.7"/>
    </reaction>
</comment>
<keyword evidence="7" id="KW-0239">DNA-directed DNA polymerase</keyword>
<evidence type="ECO:0000256" key="3">
    <source>
        <dbReference type="ARBA" id="ARBA00019114"/>
    </source>
</evidence>
<dbReference type="InterPro" id="IPR012340">
    <property type="entry name" value="NA-bd_OB-fold"/>
</dbReference>
<evidence type="ECO:0000259" key="10">
    <source>
        <dbReference type="SMART" id="SM00481"/>
    </source>
</evidence>
<dbReference type="Pfam" id="PF07733">
    <property type="entry name" value="DNA_pol3_alpha"/>
    <property type="match status" value="1"/>
</dbReference>
<dbReference type="Pfam" id="PF14579">
    <property type="entry name" value="HHH_6"/>
    <property type="match status" value="1"/>
</dbReference>
<dbReference type="RefSeq" id="WP_173074930.1">
    <property type="nucleotide sequence ID" value="NZ_CP041345.1"/>
</dbReference>
<accession>A0A7D4BSD5</accession>
<dbReference type="GO" id="GO:0003887">
    <property type="term" value="F:DNA-directed DNA polymerase activity"/>
    <property type="evidence" value="ECO:0007669"/>
    <property type="project" value="UniProtKB-KW"/>
</dbReference>
<keyword evidence="12" id="KW-1185">Reference proteome</keyword>
<name>A0A7D4BSD5_9BACT</name>
<dbReference type="NCBIfam" id="NF004226">
    <property type="entry name" value="PRK05673.1"/>
    <property type="match status" value="1"/>
</dbReference>
<keyword evidence="6" id="KW-0235">DNA replication</keyword>
<dbReference type="SMART" id="SM00481">
    <property type="entry name" value="POLIIIAc"/>
    <property type="match status" value="1"/>
</dbReference>
<dbReference type="PANTHER" id="PTHR32294">
    <property type="entry name" value="DNA POLYMERASE III SUBUNIT ALPHA"/>
    <property type="match status" value="1"/>
</dbReference>
<evidence type="ECO:0000313" key="12">
    <source>
        <dbReference type="Proteomes" id="UP000500961"/>
    </source>
</evidence>
<evidence type="ECO:0000313" key="11">
    <source>
        <dbReference type="EMBL" id="QKG80321.1"/>
    </source>
</evidence>
<dbReference type="Pfam" id="PF01336">
    <property type="entry name" value="tRNA_anti-codon"/>
    <property type="match status" value="1"/>
</dbReference>
<dbReference type="CDD" id="cd12113">
    <property type="entry name" value="PHP_PolIIIA_DnaE3"/>
    <property type="match status" value="1"/>
</dbReference>
<dbReference type="InterPro" id="IPR016195">
    <property type="entry name" value="Pol/histidinol_Pase-like"/>
</dbReference>
<feature type="domain" description="Polymerase/histidinol phosphatase N-terminal" evidence="10">
    <location>
        <begin position="5"/>
        <end position="117"/>
    </location>
</feature>
<reference evidence="11 12" key="1">
    <citation type="submission" date="2019-07" db="EMBL/GenBank/DDBJ databases">
        <title>Thalassofilum flectens gen. nov., sp. nov., a novel moderate thermophilic anaerobe from a shallow sea hot spring in Kunashir Island (Russia), representing a new family in the order Bacteroidales, and proposal of Thalassofilacea fam. nov.</title>
        <authorList>
            <person name="Kochetkova T.V."/>
            <person name="Podosokorskaya O.A."/>
            <person name="Novikov A."/>
            <person name="Elcheninov A.G."/>
            <person name="Toshchakov S.V."/>
            <person name="Kublanov I.V."/>
        </authorList>
    </citation>
    <scope>NUCLEOTIDE SEQUENCE [LARGE SCALE GENOMIC DNA]</scope>
    <source>
        <strain evidence="11 12">38-H</strain>
    </source>
</reference>
<dbReference type="Gene3D" id="1.10.10.1600">
    <property type="entry name" value="Bacterial DNA polymerase III alpha subunit, thumb domain"/>
    <property type="match status" value="1"/>
</dbReference>
<dbReference type="PANTHER" id="PTHR32294:SF0">
    <property type="entry name" value="DNA POLYMERASE III SUBUNIT ALPHA"/>
    <property type="match status" value="1"/>
</dbReference>
<dbReference type="InterPro" id="IPR004013">
    <property type="entry name" value="PHP_dom"/>
</dbReference>
<feature type="coiled-coil region" evidence="9">
    <location>
        <begin position="59"/>
        <end position="103"/>
    </location>
</feature>
<dbReference type="CDD" id="cd04485">
    <property type="entry name" value="DnaE_OBF"/>
    <property type="match status" value="1"/>
</dbReference>
<dbReference type="Pfam" id="PF02811">
    <property type="entry name" value="PHP"/>
    <property type="match status" value="1"/>
</dbReference>
<evidence type="ECO:0000256" key="4">
    <source>
        <dbReference type="ARBA" id="ARBA00022679"/>
    </source>
</evidence>
<evidence type="ECO:0000256" key="8">
    <source>
        <dbReference type="ARBA" id="ARBA00049244"/>
    </source>
</evidence>
<dbReference type="InterPro" id="IPR040982">
    <property type="entry name" value="DNA_pol3_finger"/>
</dbReference>
<evidence type="ECO:0000256" key="6">
    <source>
        <dbReference type="ARBA" id="ARBA00022705"/>
    </source>
</evidence>
<dbReference type="InterPro" id="IPR011708">
    <property type="entry name" value="DNA_pol3_alpha_NTPase_dom"/>
</dbReference>
<organism evidence="11 12">
    <name type="scientific">Tenuifilum thalassicum</name>
    <dbReference type="NCBI Taxonomy" id="2590900"/>
    <lineage>
        <taxon>Bacteria</taxon>
        <taxon>Pseudomonadati</taxon>
        <taxon>Bacteroidota</taxon>
        <taxon>Bacteroidia</taxon>
        <taxon>Bacteroidales</taxon>
        <taxon>Tenuifilaceae</taxon>
        <taxon>Tenuifilum</taxon>
    </lineage>
</organism>
<dbReference type="GO" id="GO:0006260">
    <property type="term" value="P:DNA replication"/>
    <property type="evidence" value="ECO:0007669"/>
    <property type="project" value="UniProtKB-KW"/>
</dbReference>
<keyword evidence="9" id="KW-0175">Coiled coil</keyword>
<gene>
    <name evidence="11" type="primary">dnaE</name>
    <name evidence="11" type="ORF">FHG85_08620</name>
</gene>
<dbReference type="InterPro" id="IPR003141">
    <property type="entry name" value="Pol/His_phosphatase_N"/>
</dbReference>
<dbReference type="Gene3D" id="1.10.150.870">
    <property type="match status" value="1"/>
</dbReference>
<evidence type="ECO:0000256" key="7">
    <source>
        <dbReference type="ARBA" id="ARBA00022932"/>
    </source>
</evidence>
<evidence type="ECO:0000256" key="2">
    <source>
        <dbReference type="ARBA" id="ARBA00012417"/>
    </source>
</evidence>
<dbReference type="SUPFAM" id="SSF89550">
    <property type="entry name" value="PHP domain-like"/>
    <property type="match status" value="1"/>
</dbReference>
<dbReference type="Proteomes" id="UP000500961">
    <property type="component" value="Chromosome"/>
</dbReference>
<dbReference type="InterPro" id="IPR004805">
    <property type="entry name" value="DnaE2/DnaE/PolC"/>
</dbReference>
<proteinExistence type="predicted"/>
<dbReference type="KEGG" id="ttz:FHG85_08620"/>
<keyword evidence="5 11" id="KW-0548">Nucleotidyltransferase</keyword>
<dbReference type="EMBL" id="CP041345">
    <property type="protein sequence ID" value="QKG80321.1"/>
    <property type="molecule type" value="Genomic_DNA"/>
</dbReference>
<evidence type="ECO:0000256" key="9">
    <source>
        <dbReference type="SAM" id="Coils"/>
    </source>
</evidence>
<dbReference type="AlphaFoldDB" id="A0A7D4BSD5"/>
<comment type="subcellular location">
    <subcellularLocation>
        <location evidence="1">Cytoplasm</location>
    </subcellularLocation>
</comment>
<dbReference type="EC" id="2.7.7.7" evidence="2"/>
<dbReference type="Gene3D" id="2.40.50.140">
    <property type="entry name" value="Nucleic acid-binding proteins"/>
    <property type="match status" value="1"/>
</dbReference>
<dbReference type="NCBIfam" id="TIGR00594">
    <property type="entry name" value="polc"/>
    <property type="match status" value="1"/>
</dbReference>
<keyword evidence="4 11" id="KW-0808">Transferase</keyword>
<sequence>MSQFVHLHVHSHYSILDGASSIDKLIARAKELGMPGLALTDHGNMFGIKEFIAKIGKANASINAEIKQIKSEIEKLKGENSQEADNQLALSDLEKKLKETESKLFKPIVGCETYIAKKSRFDKTDKEDRQNFHLILLAKNKEGYHNLMRLVSYGFTEGFYYKPRIDKELLRKYSKGIIASSACLGGEIPQAIMKGDMDEAERLIYEYKDIFGDDFYLELMLHKSGEPRIDYEVYENQVKVNQTIIELSKKTGVKCIATNDVHFALADDASAHDILICLNTGKKLSETNRMRYTFQEYLKSEDEMRELFPDCPEAISNTMEIYNKVEFYDISSKPIMPYFPIPENFENDDEYLRYLTYEGAKQRWGENLSEKVIERLDFELGVIKRMGYPSYFLIVWDFIKAARELGVSVGPGRGSAAGSAVAYCLRITDIDPIKYDLLFERFLNPERISMPDIDIDFDEDGREEVLQYVVNKYGAKRVAHIITFGTMAAKSSIKDVARTLELDLPTSERLAKMVPERPGITLQKAFKEVPELEKEKDSDNPLIRETLKQAQVLEGTVRQTGVHACGIIIGRDDLEEYVPLCTNSDAKLFVTQYEGAHVEDIGLLKMDFLGLKTLSIIKDTLKLIEQSTGEKVDINNIPLDDPKTFELFSRGDTTAIFQFESPGMKKYMRALQPNRFEDLIAMNALYRPGPMEYIPSFINRKHGREPINYDIPEMEDVLKDTYGITVYQEQVMLLSQKLAGFTKGQADALRKAMGKKLKKVMDELKEKFIEGCLNKGYDKKIVEKIWSDWEAFAEYAFNKSHSTCYAYVAYQTAYLKAHYPSHFMAAVLSRNLSDIKKITTFMDECRRVGIQVLGPNVNESQIKFAVMPNGDIRFGLGAIKGMGENAAQNIIDVRTKGGKFKNIFDFFERVNLQTVNKKNLEVLAIAGAFDDLIDFDRSLFFAPDSKGSTYLEILMRYGIKIQDEKNSSQQSLFGEMAGFEIPKPVPPKAEPWPAIEKLNKEKEVIGIYLSAHPLDQFKFEIKNLCNVTLAELKANMGNYKDRDIVIGGMTIASYIGTTKNGKQYGKITLEDYTDSMDIMLFGKDFETFRNFCYNDYFLLIRGKVQERKYRQDELEFSIKTINQLFDVREKMIKSITINMPLEDINDILVDDLLKHSKHEKANITLKFKIFDKENKVSVNMFSRSLRVNITQEFIDFLDENEFSYKVALA</sequence>
<dbReference type="Gene3D" id="3.20.20.140">
    <property type="entry name" value="Metal-dependent hydrolases"/>
    <property type="match status" value="1"/>
</dbReference>
<dbReference type="GO" id="GO:0008408">
    <property type="term" value="F:3'-5' exonuclease activity"/>
    <property type="evidence" value="ECO:0007669"/>
    <property type="project" value="InterPro"/>
</dbReference>
<dbReference type="Pfam" id="PF17657">
    <property type="entry name" value="DNA_pol3_finger"/>
    <property type="match status" value="1"/>
</dbReference>
<dbReference type="InterPro" id="IPR041931">
    <property type="entry name" value="DNA_pol3_alpha_thumb_dom"/>
</dbReference>
<dbReference type="GO" id="GO:0005737">
    <property type="term" value="C:cytoplasm"/>
    <property type="evidence" value="ECO:0007669"/>
    <property type="project" value="UniProtKB-SubCell"/>
</dbReference>
<evidence type="ECO:0000256" key="5">
    <source>
        <dbReference type="ARBA" id="ARBA00022695"/>
    </source>
</evidence>
<dbReference type="InterPro" id="IPR029460">
    <property type="entry name" value="DNAPol_HHH"/>
</dbReference>
<protein>
    <recommendedName>
        <fullName evidence="3">DNA polymerase III subunit alpha</fullName>
        <ecNumber evidence="2">2.7.7.7</ecNumber>
    </recommendedName>
</protein>